<dbReference type="InterPro" id="IPR000791">
    <property type="entry name" value="Gpr1/Fun34/SatP-like"/>
</dbReference>
<evidence type="ECO:0000313" key="8">
    <source>
        <dbReference type="Proteomes" id="UP000292447"/>
    </source>
</evidence>
<dbReference type="GO" id="GO:0005886">
    <property type="term" value="C:plasma membrane"/>
    <property type="evidence" value="ECO:0007669"/>
    <property type="project" value="TreeGrafter"/>
</dbReference>
<dbReference type="EMBL" id="CP034458">
    <property type="protein sequence ID" value="QBM88051.1"/>
    <property type="molecule type" value="Genomic_DNA"/>
</dbReference>
<evidence type="ECO:0008006" key="9">
    <source>
        <dbReference type="Google" id="ProtNLM"/>
    </source>
</evidence>
<dbReference type="Pfam" id="PF01184">
    <property type="entry name" value="Gpr1_Fun34_YaaH"/>
    <property type="match status" value="1"/>
</dbReference>
<evidence type="ECO:0000256" key="4">
    <source>
        <dbReference type="ARBA" id="ARBA00022989"/>
    </source>
</evidence>
<reference evidence="8" key="1">
    <citation type="submission" date="2019-03" db="EMBL/GenBank/DDBJ databases">
        <title>Snf2 controls pulcherriminic acid biosynthesis and connects pigmentation and antifungal activity of the yeast Metschnikowia pulcherrima.</title>
        <authorList>
            <person name="Gore-Lloyd D."/>
            <person name="Sumann I."/>
            <person name="Brachmann A.O."/>
            <person name="Schneeberger K."/>
            <person name="Ortiz-Merino R.A."/>
            <person name="Moreno-Beltran M."/>
            <person name="Schlaefli M."/>
            <person name="Kirner P."/>
            <person name="Santos Kron A."/>
            <person name="Wolfe K.H."/>
            <person name="Piel J."/>
            <person name="Ahrens C.H."/>
            <person name="Henk D."/>
            <person name="Freimoser F.M."/>
        </authorList>
    </citation>
    <scope>NUCLEOTIDE SEQUENCE [LARGE SCALE GENOMIC DNA]</scope>
    <source>
        <strain evidence="8">APC 1.2</strain>
    </source>
</reference>
<protein>
    <recommendedName>
        <fullName evidence="9">Ammonia transport outward protein 2</fullName>
    </recommendedName>
</protein>
<name>A0A4P6XQB5_9ASCO</name>
<dbReference type="Proteomes" id="UP000292447">
    <property type="component" value="Chromosome III"/>
</dbReference>
<keyword evidence="3 6" id="KW-0812">Transmembrane</keyword>
<evidence type="ECO:0000256" key="1">
    <source>
        <dbReference type="ARBA" id="ARBA00004141"/>
    </source>
</evidence>
<dbReference type="GO" id="GO:0015123">
    <property type="term" value="F:acetate transmembrane transporter activity"/>
    <property type="evidence" value="ECO:0007669"/>
    <property type="project" value="TreeGrafter"/>
</dbReference>
<comment type="subcellular location">
    <subcellularLocation>
        <location evidence="1">Membrane</location>
        <topology evidence="1">Multi-pass membrane protein</topology>
    </subcellularLocation>
</comment>
<feature type="transmembrane region" description="Helical" evidence="6">
    <location>
        <begin position="132"/>
        <end position="155"/>
    </location>
</feature>
<evidence type="ECO:0000256" key="6">
    <source>
        <dbReference type="SAM" id="Phobius"/>
    </source>
</evidence>
<gene>
    <name evidence="7" type="ORF">METSCH_C00140</name>
</gene>
<feature type="transmembrane region" description="Helical" evidence="6">
    <location>
        <begin position="161"/>
        <end position="181"/>
    </location>
</feature>
<comment type="similarity">
    <text evidence="2">Belongs to the acetate uptake transporter (AceTr) (TC 2.A.96) family.</text>
</comment>
<dbReference type="NCBIfam" id="NF038013">
    <property type="entry name" value="AceTr_1"/>
    <property type="match status" value="1"/>
</dbReference>
<feature type="transmembrane region" description="Helical" evidence="6">
    <location>
        <begin position="188"/>
        <end position="209"/>
    </location>
</feature>
<sequence>MSESMFEEAKATTSHDSISRIRMEGDGDHIIVLGDKKYYRHELMKAFGGTMQSERYAKPESPKFGNAAALGLTAFATSAFVLGLCLAGASGITMPNIAVGLCFFYGGLVQAAAGVWELFLGNTFAGTVLCSFGMGFWMSFGAINVEAFGIVAAYGDDVEQLNNAIGLYLVGWGIFTFIMLLCTLKSTLMFMGLFFTLDIGFFLLAGHYFTANATLLTSGGVFVVLAALCGWYCAFAGVATPQNSYIVPFSILLPVFGKSKN</sequence>
<evidence type="ECO:0000256" key="3">
    <source>
        <dbReference type="ARBA" id="ARBA00022692"/>
    </source>
</evidence>
<dbReference type="PANTHER" id="PTHR31123">
    <property type="entry name" value="ACCUMULATION OF DYADS PROTEIN 2-RELATED"/>
    <property type="match status" value="1"/>
</dbReference>
<organism evidence="7 8">
    <name type="scientific">Metschnikowia aff. pulcherrima</name>
    <dbReference type="NCBI Taxonomy" id="2163413"/>
    <lineage>
        <taxon>Eukaryota</taxon>
        <taxon>Fungi</taxon>
        <taxon>Dikarya</taxon>
        <taxon>Ascomycota</taxon>
        <taxon>Saccharomycotina</taxon>
        <taxon>Pichiomycetes</taxon>
        <taxon>Metschnikowiaceae</taxon>
        <taxon>Metschnikowia</taxon>
    </lineage>
</organism>
<feature type="transmembrane region" description="Helical" evidence="6">
    <location>
        <begin position="97"/>
        <end position="120"/>
    </location>
</feature>
<evidence type="ECO:0000256" key="5">
    <source>
        <dbReference type="ARBA" id="ARBA00023136"/>
    </source>
</evidence>
<dbReference type="STRING" id="2163413.A0A4P6XQB5"/>
<feature type="transmembrane region" description="Helical" evidence="6">
    <location>
        <begin position="215"/>
        <end position="235"/>
    </location>
</feature>
<feature type="transmembrane region" description="Helical" evidence="6">
    <location>
        <begin position="67"/>
        <end position="91"/>
    </location>
</feature>
<dbReference type="AlphaFoldDB" id="A0A4P6XQB5"/>
<proteinExistence type="inferred from homology"/>
<accession>A0A4P6XQB5</accession>
<dbReference type="InterPro" id="IPR051633">
    <property type="entry name" value="AceTr"/>
</dbReference>
<keyword evidence="5 6" id="KW-0472">Membrane</keyword>
<keyword evidence="4 6" id="KW-1133">Transmembrane helix</keyword>
<dbReference type="PANTHER" id="PTHR31123:SF1">
    <property type="entry name" value="ACCUMULATION OF DYADS PROTEIN 2-RELATED"/>
    <property type="match status" value="1"/>
</dbReference>
<evidence type="ECO:0000313" key="7">
    <source>
        <dbReference type="EMBL" id="QBM88051.1"/>
    </source>
</evidence>
<evidence type="ECO:0000256" key="2">
    <source>
        <dbReference type="ARBA" id="ARBA00005587"/>
    </source>
</evidence>
<keyword evidence="8" id="KW-1185">Reference proteome</keyword>